<feature type="domain" description="F-box" evidence="1">
    <location>
        <begin position="1"/>
        <end position="39"/>
    </location>
</feature>
<comment type="caution">
    <text evidence="2">The sequence shown here is derived from an EMBL/GenBank/DDBJ whole genome shotgun (WGS) entry which is preliminary data.</text>
</comment>
<proteinExistence type="predicted"/>
<gene>
    <name evidence="2" type="ORF">TRICI_000338</name>
</gene>
<dbReference type="Gene3D" id="3.80.10.10">
    <property type="entry name" value="Ribonuclease Inhibitor"/>
    <property type="match status" value="1"/>
</dbReference>
<sequence>MLSIETIPVELVVCMLEYLDEYTLSSIRLVSRGFKEAVEWSGKLGCSMSIDLGKTAEGIKIQPVRELPDCKMTVTFNTGASKDINSNVLANYHTNGLKHWLTQLNEFHIIGGEVEDMYARHFPLPEYELERLEKSLNLVYQVIVELVKREFVLTLPTLSRSWLGFTSTIDSINRCKAPIKVSATITVGGMSANASPPFITLTSKFGWVKFVLPSGDYSPFKWFQLDKVKHLMLSRLDYVEDFRHLCLYRSDTKEGLLSCKFLTSLVLKTARFDDASWINWIPPSVDKLKLSRCVMPKGPAVSCTCGFRELEICSQEGDYFASINLPRLERLELRHAKFVNGCTKFLQKTLWTLKRLDITVQQWKDLDILSTTEFADSHLTELHLSVIEGQLDINRMWEILRAQHLQSLVIGSNNTNEDVSKESTVSTMDCFTKLSLCTYSNLRYFGLIISDIPEIILHQADLDKYRNKFYYLDPDGVLLEPFARYLGYLT</sequence>
<name>A0A642VDK9_9ASCO</name>
<dbReference type="PROSITE" id="PS50181">
    <property type="entry name" value="FBOX"/>
    <property type="match status" value="1"/>
</dbReference>
<keyword evidence="3" id="KW-1185">Reference proteome</keyword>
<dbReference type="SUPFAM" id="SSF52047">
    <property type="entry name" value="RNI-like"/>
    <property type="match status" value="1"/>
</dbReference>
<reference evidence="2" key="1">
    <citation type="journal article" date="2019" name="G3 (Bethesda)">
        <title>Genome Assemblies of Two Rare Opportunistic Yeast Pathogens: Diutina rugosa (syn. Candida rugosa) and Trichomonascus ciferrii (syn. Candida ciferrii).</title>
        <authorList>
            <person name="Mixao V."/>
            <person name="Saus E."/>
            <person name="Hansen A.P."/>
            <person name="Lass-Florl C."/>
            <person name="Gabaldon T."/>
        </authorList>
    </citation>
    <scope>NUCLEOTIDE SEQUENCE</scope>
    <source>
        <strain evidence="2">CBS 4856</strain>
    </source>
</reference>
<protein>
    <recommendedName>
        <fullName evidence="1">F-box domain-containing protein</fullName>
    </recommendedName>
</protein>
<dbReference type="InterPro" id="IPR032675">
    <property type="entry name" value="LRR_dom_sf"/>
</dbReference>
<dbReference type="InterPro" id="IPR001810">
    <property type="entry name" value="F-box_dom"/>
</dbReference>
<organism evidence="2 3">
    <name type="scientific">Trichomonascus ciferrii</name>
    <dbReference type="NCBI Taxonomy" id="44093"/>
    <lineage>
        <taxon>Eukaryota</taxon>
        <taxon>Fungi</taxon>
        <taxon>Dikarya</taxon>
        <taxon>Ascomycota</taxon>
        <taxon>Saccharomycotina</taxon>
        <taxon>Dipodascomycetes</taxon>
        <taxon>Dipodascales</taxon>
        <taxon>Trichomonascaceae</taxon>
        <taxon>Trichomonascus</taxon>
        <taxon>Trichomonascus ciferrii complex</taxon>
    </lineage>
</organism>
<evidence type="ECO:0000313" key="2">
    <source>
        <dbReference type="EMBL" id="KAA8917472.1"/>
    </source>
</evidence>
<evidence type="ECO:0000313" key="3">
    <source>
        <dbReference type="Proteomes" id="UP000761534"/>
    </source>
</evidence>
<dbReference type="VEuPathDB" id="FungiDB:TRICI_000338"/>
<evidence type="ECO:0000259" key="1">
    <source>
        <dbReference type="PROSITE" id="PS50181"/>
    </source>
</evidence>
<dbReference type="Proteomes" id="UP000761534">
    <property type="component" value="Unassembled WGS sequence"/>
</dbReference>
<dbReference type="EMBL" id="SWFS01000032">
    <property type="protein sequence ID" value="KAA8917472.1"/>
    <property type="molecule type" value="Genomic_DNA"/>
</dbReference>
<dbReference type="AlphaFoldDB" id="A0A642VDK9"/>
<accession>A0A642VDK9</accession>